<protein>
    <submittedName>
        <fullName evidence="1">Uncharacterized protein</fullName>
    </submittedName>
</protein>
<dbReference type="AlphaFoldDB" id="A0A450ZTY6"/>
<proteinExistence type="predicted"/>
<organism evidence="1">
    <name type="scientific">Candidatus Kentrum sp. TC</name>
    <dbReference type="NCBI Taxonomy" id="2126339"/>
    <lineage>
        <taxon>Bacteria</taxon>
        <taxon>Pseudomonadati</taxon>
        <taxon>Pseudomonadota</taxon>
        <taxon>Gammaproteobacteria</taxon>
        <taxon>Candidatus Kentrum</taxon>
    </lineage>
</organism>
<evidence type="ECO:0000313" key="1">
    <source>
        <dbReference type="EMBL" id="VFK57223.1"/>
    </source>
</evidence>
<dbReference type="EMBL" id="CAADFW010000015">
    <property type="protein sequence ID" value="VFK57223.1"/>
    <property type="molecule type" value="Genomic_DNA"/>
</dbReference>
<sequence length="72" mass="7832">MQCCPSCITKTSVRQIPLRERVRRTNERLRLTSEGLAHADIYPAPLFGTADLEAAIAAHGLAKNAKLTARSA</sequence>
<accession>A0A450ZTY6</accession>
<gene>
    <name evidence="1" type="ORF">BECKTC1821F_GA0114240_101550</name>
</gene>
<name>A0A450ZTY6_9GAMM</name>
<reference evidence="1" key="1">
    <citation type="submission" date="2019-02" db="EMBL/GenBank/DDBJ databases">
        <authorList>
            <person name="Gruber-Vodicka R. H."/>
            <person name="Seah K. B. B."/>
        </authorList>
    </citation>
    <scope>NUCLEOTIDE SEQUENCE</scope>
    <source>
        <strain evidence="1">BECK_BZ126</strain>
    </source>
</reference>